<name>A0ABM0Q832_GALVR</name>
<feature type="compositionally biased region" description="Polar residues" evidence="1">
    <location>
        <begin position="169"/>
        <end position="185"/>
    </location>
</feature>
<gene>
    <name evidence="3" type="primary">LOC103585372</name>
</gene>
<evidence type="ECO:0000313" key="3">
    <source>
        <dbReference type="RefSeq" id="XP_008564523.1"/>
    </source>
</evidence>
<protein>
    <submittedName>
        <fullName evidence="3">Uncharacterized protein C16orf59 homolog</fullName>
    </submittedName>
</protein>
<dbReference type="PANTHER" id="PTHR14870">
    <property type="entry name" value="TUBULIN EPSILON AND DELTA COMPLEX PROTEIN 2"/>
    <property type="match status" value="1"/>
</dbReference>
<dbReference type="RefSeq" id="XP_008564523.1">
    <property type="nucleotide sequence ID" value="XM_008566301.1"/>
</dbReference>
<reference evidence="3" key="1">
    <citation type="submission" date="2025-08" db="UniProtKB">
        <authorList>
            <consortium name="RefSeq"/>
        </authorList>
    </citation>
    <scope>IDENTIFICATION</scope>
</reference>
<feature type="compositionally biased region" description="Low complexity" evidence="1">
    <location>
        <begin position="152"/>
        <end position="165"/>
    </location>
</feature>
<feature type="region of interest" description="Disordered" evidence="1">
    <location>
        <begin position="152"/>
        <end position="192"/>
    </location>
</feature>
<organism evidence="2 3">
    <name type="scientific">Galeopterus variegatus</name>
    <name type="common">Malayan flying lemur</name>
    <name type="synonym">Cynocephalus variegatus</name>
    <dbReference type="NCBI Taxonomy" id="482537"/>
    <lineage>
        <taxon>Eukaryota</taxon>
        <taxon>Metazoa</taxon>
        <taxon>Chordata</taxon>
        <taxon>Craniata</taxon>
        <taxon>Vertebrata</taxon>
        <taxon>Euteleostomi</taxon>
        <taxon>Mammalia</taxon>
        <taxon>Eutheria</taxon>
        <taxon>Euarchontoglires</taxon>
        <taxon>Dermoptera</taxon>
        <taxon>Cynocephalidae</taxon>
        <taxon>Galeopterus</taxon>
    </lineage>
</organism>
<keyword evidence="2" id="KW-1185">Reference proteome</keyword>
<dbReference type="GeneID" id="103585372"/>
<dbReference type="PANTHER" id="PTHR14870:SF1">
    <property type="entry name" value="TUBULIN EPSILON AND DELTA COMPLEX PROTEIN 2"/>
    <property type="match status" value="1"/>
</dbReference>
<feature type="region of interest" description="Disordered" evidence="1">
    <location>
        <begin position="81"/>
        <end position="109"/>
    </location>
</feature>
<dbReference type="Proteomes" id="UP000694923">
    <property type="component" value="Unplaced"/>
</dbReference>
<sequence length="468" mass="50739">MSLKASYPDSEDTIQACGPLPPGTASRSFCDTAVLFVHHSAAGAPPRLVAELQGALDACAQRQRQLEKSLRVSRRLLRAWEPARTPAQEPPPGPETNKEDPSSACPSSPQDLKELEFLTQALEKAARVRKSISKAGERVKASSLKSVSIAASPGTTASAAPRAPGQAGSHASGTRPTKGIHQNTVPVKGYPEHRFLSPRDRIHVGIGARATRPGPGLRDQQITPSAVPQAPEVFTLKEKGTLLQLPVAFRKVASQNFRLWAQLNSTHTNESTDAAAATAKTHFLQKMQTASCWPSSGLSAMEVEVGRLRNACSLLRLRMREELSAAPADWMQEYRCLLTLEGLQAMVGQCLHRLQELRAVMVEQPLVSSPMGRSPWGSLPCGSRVDPSWSPQPLIYSSTQELQTLAALRLRVAMLEQQIHLQKVLMAELLPLVSMQGPPCLAQCRAVHSLLCEGGERFLTILQDDPAD</sequence>
<accession>A0ABM0Q832</accession>
<evidence type="ECO:0000313" key="2">
    <source>
        <dbReference type="Proteomes" id="UP000694923"/>
    </source>
</evidence>
<proteinExistence type="predicted"/>
<dbReference type="InterPro" id="IPR031518">
    <property type="entry name" value="DUF4693"/>
</dbReference>
<dbReference type="Pfam" id="PF15764">
    <property type="entry name" value="DUF4693"/>
    <property type="match status" value="1"/>
</dbReference>
<evidence type="ECO:0000256" key="1">
    <source>
        <dbReference type="SAM" id="MobiDB-lite"/>
    </source>
</evidence>